<protein>
    <submittedName>
        <fullName evidence="2">SprT protein</fullName>
    </submittedName>
</protein>
<organism evidence="2 3">
    <name type="scientific">Ectothiorhodospira mobilis</name>
    <dbReference type="NCBI Taxonomy" id="195064"/>
    <lineage>
        <taxon>Bacteria</taxon>
        <taxon>Pseudomonadati</taxon>
        <taxon>Pseudomonadota</taxon>
        <taxon>Gammaproteobacteria</taxon>
        <taxon>Chromatiales</taxon>
        <taxon>Ectothiorhodospiraceae</taxon>
        <taxon>Ectothiorhodospira</taxon>
    </lineage>
</organism>
<sequence>MPLDDAQQQAIRDAVQAFYRRAGPHYGVDPAPPAVRFDLRGRAAGQWRVLRGEEALRFNAHLFAMDWARQFPDTVAHEVAHSIIYRRFGLGRDRRRPHGPEWREVMQWLGFEPRVTHDSDLRGVPVRRTRRYAYRCGCQVYALGARRHRSAQSGERIYYCRRCGQTLVYAPEAELPEDAA</sequence>
<dbReference type="GO" id="GO:0006950">
    <property type="term" value="P:response to stress"/>
    <property type="evidence" value="ECO:0007669"/>
    <property type="project" value="UniProtKB-ARBA"/>
</dbReference>
<dbReference type="InterPro" id="IPR006640">
    <property type="entry name" value="SprT-like_domain"/>
</dbReference>
<proteinExistence type="predicted"/>
<dbReference type="EMBL" id="FOUO01000014">
    <property type="protein sequence ID" value="SFM60976.1"/>
    <property type="molecule type" value="Genomic_DNA"/>
</dbReference>
<dbReference type="PANTHER" id="PTHR38773">
    <property type="entry name" value="PROTEIN SPRT"/>
    <property type="match status" value="1"/>
</dbReference>
<name>A0A1I4S8Y6_ECTMO</name>
<evidence type="ECO:0000313" key="3">
    <source>
        <dbReference type="Proteomes" id="UP000199556"/>
    </source>
</evidence>
<evidence type="ECO:0000313" key="2">
    <source>
        <dbReference type="EMBL" id="SFM60976.1"/>
    </source>
</evidence>
<accession>A0A1I4S8Y6</accession>
<dbReference type="STRING" id="195064.SAMN05421721_11432"/>
<dbReference type="RefSeq" id="WP_090486515.1">
    <property type="nucleotide sequence ID" value="NZ_FOUO01000014.1"/>
</dbReference>
<keyword evidence="3" id="KW-1185">Reference proteome</keyword>
<feature type="domain" description="SprT-like" evidence="1">
    <location>
        <begin position="9"/>
        <end position="170"/>
    </location>
</feature>
<dbReference type="SMART" id="SM00731">
    <property type="entry name" value="SprT"/>
    <property type="match status" value="1"/>
</dbReference>
<evidence type="ECO:0000259" key="1">
    <source>
        <dbReference type="SMART" id="SM00731"/>
    </source>
</evidence>
<dbReference type="Proteomes" id="UP000199556">
    <property type="component" value="Unassembled WGS sequence"/>
</dbReference>
<dbReference type="Pfam" id="PF10263">
    <property type="entry name" value="SprT-like"/>
    <property type="match status" value="1"/>
</dbReference>
<dbReference type="PANTHER" id="PTHR38773:SF1">
    <property type="entry name" value="PROTEIN SPRT"/>
    <property type="match status" value="1"/>
</dbReference>
<gene>
    <name evidence="2" type="ORF">SAMN05421721_11432</name>
</gene>
<dbReference type="OrthoDB" id="267364at2"/>
<reference evidence="2 3" key="1">
    <citation type="submission" date="2016-10" db="EMBL/GenBank/DDBJ databases">
        <authorList>
            <person name="de Groot N.N."/>
        </authorList>
    </citation>
    <scope>NUCLEOTIDE SEQUENCE [LARGE SCALE GENOMIC DNA]</scope>
    <source>
        <strain evidence="2 3">DSM 4180</strain>
    </source>
</reference>
<dbReference type="AlphaFoldDB" id="A0A1I4S8Y6"/>